<comment type="caution">
    <text evidence="1">The sequence shown here is derived from an EMBL/GenBank/DDBJ whole genome shotgun (WGS) entry which is preliminary data.</text>
</comment>
<accession>A0A9P5TND3</accession>
<keyword evidence="2" id="KW-1185">Reference proteome</keyword>
<proteinExistence type="predicted"/>
<name>A0A9P5TND3_GYMJU</name>
<reference evidence="1" key="1">
    <citation type="submission" date="2020-11" db="EMBL/GenBank/DDBJ databases">
        <authorList>
            <consortium name="DOE Joint Genome Institute"/>
            <person name="Ahrendt S."/>
            <person name="Riley R."/>
            <person name="Andreopoulos W."/>
            <person name="LaButti K."/>
            <person name="Pangilinan J."/>
            <person name="Ruiz-duenas F.J."/>
            <person name="Barrasa J.M."/>
            <person name="Sanchez-Garcia M."/>
            <person name="Camarero S."/>
            <person name="Miyauchi S."/>
            <person name="Serrano A."/>
            <person name="Linde D."/>
            <person name="Babiker R."/>
            <person name="Drula E."/>
            <person name="Ayuso-Fernandez I."/>
            <person name="Pacheco R."/>
            <person name="Padilla G."/>
            <person name="Ferreira P."/>
            <person name="Barriuso J."/>
            <person name="Kellner H."/>
            <person name="Castanera R."/>
            <person name="Alfaro M."/>
            <person name="Ramirez L."/>
            <person name="Pisabarro A.G."/>
            <person name="Kuo A."/>
            <person name="Tritt A."/>
            <person name="Lipzen A."/>
            <person name="He G."/>
            <person name="Yan M."/>
            <person name="Ng V."/>
            <person name="Cullen D."/>
            <person name="Martin F."/>
            <person name="Rosso M.-N."/>
            <person name="Henrissat B."/>
            <person name="Hibbett D."/>
            <person name="Martinez A.T."/>
            <person name="Grigoriev I.V."/>
        </authorList>
    </citation>
    <scope>NUCLEOTIDE SEQUENCE</scope>
    <source>
        <strain evidence="1">AH 44721</strain>
    </source>
</reference>
<dbReference type="EMBL" id="JADNYJ010000042">
    <property type="protein sequence ID" value="KAF8901323.1"/>
    <property type="molecule type" value="Genomic_DNA"/>
</dbReference>
<gene>
    <name evidence="1" type="ORF">CPB84DRAFT_1846831</name>
</gene>
<organism evidence="1 2">
    <name type="scientific">Gymnopilus junonius</name>
    <name type="common">Spectacular rustgill mushroom</name>
    <name type="synonym">Gymnopilus spectabilis subsp. junonius</name>
    <dbReference type="NCBI Taxonomy" id="109634"/>
    <lineage>
        <taxon>Eukaryota</taxon>
        <taxon>Fungi</taxon>
        <taxon>Dikarya</taxon>
        <taxon>Basidiomycota</taxon>
        <taxon>Agaricomycotina</taxon>
        <taxon>Agaricomycetes</taxon>
        <taxon>Agaricomycetidae</taxon>
        <taxon>Agaricales</taxon>
        <taxon>Agaricineae</taxon>
        <taxon>Hymenogastraceae</taxon>
        <taxon>Gymnopilus</taxon>
    </lineage>
</organism>
<evidence type="ECO:0000313" key="2">
    <source>
        <dbReference type="Proteomes" id="UP000724874"/>
    </source>
</evidence>
<dbReference type="AlphaFoldDB" id="A0A9P5TND3"/>
<dbReference type="Proteomes" id="UP000724874">
    <property type="component" value="Unassembled WGS sequence"/>
</dbReference>
<evidence type="ECO:0000313" key="1">
    <source>
        <dbReference type="EMBL" id="KAF8901323.1"/>
    </source>
</evidence>
<protein>
    <submittedName>
        <fullName evidence="1">Uncharacterized protein</fullName>
    </submittedName>
</protein>
<sequence>MDTILQAFDHSGSSLAKFFSDLLTSPNYQAHSLASQLLEHSLENLLNVLSSPGPTSQGMRNWALSLAETVYTSQMALLSHKSGGFHFNVRKVTEEQIEKFSIKEMVTDTV</sequence>